<dbReference type="CDD" id="cd19924">
    <property type="entry name" value="REC_CheV-like"/>
    <property type="match status" value="1"/>
</dbReference>
<dbReference type="SUPFAM" id="SSF52172">
    <property type="entry name" value="CheY-like"/>
    <property type="match status" value="1"/>
</dbReference>
<evidence type="ECO:0000256" key="1">
    <source>
        <dbReference type="PROSITE-ProRule" id="PRU00169"/>
    </source>
</evidence>
<dbReference type="Gene3D" id="2.40.50.180">
    <property type="entry name" value="CheA-289, Domain 4"/>
    <property type="match status" value="1"/>
</dbReference>
<evidence type="ECO:0000313" key="5">
    <source>
        <dbReference type="Proteomes" id="UP000219336"/>
    </source>
</evidence>
<evidence type="ECO:0000313" key="4">
    <source>
        <dbReference type="EMBL" id="SNX47069.1"/>
    </source>
</evidence>
<dbReference type="PANTHER" id="PTHR47233:SF4">
    <property type="entry name" value="CHEMOTAXIS SIGNAL TRANSDUCTION PROTEIN"/>
    <property type="match status" value="1"/>
</dbReference>
<dbReference type="Proteomes" id="UP000219336">
    <property type="component" value="Unassembled WGS sequence"/>
</dbReference>
<dbReference type="RefSeq" id="WP_096992380.1">
    <property type="nucleotide sequence ID" value="NZ_JBHSII010000001.1"/>
</dbReference>
<dbReference type="PROSITE" id="PS50110">
    <property type="entry name" value="RESPONSE_REGULATORY"/>
    <property type="match status" value="1"/>
</dbReference>
<dbReference type="InterPro" id="IPR036061">
    <property type="entry name" value="CheW-like_dom_sf"/>
</dbReference>
<dbReference type="OrthoDB" id="9806105at2"/>
<proteinExistence type="predicted"/>
<dbReference type="SMART" id="SM00260">
    <property type="entry name" value="CheW"/>
    <property type="match status" value="1"/>
</dbReference>
<dbReference type="PROSITE" id="PS50851">
    <property type="entry name" value="CHEW"/>
    <property type="match status" value="1"/>
</dbReference>
<dbReference type="GO" id="GO:0000160">
    <property type="term" value="P:phosphorelay signal transduction system"/>
    <property type="evidence" value="ECO:0007669"/>
    <property type="project" value="InterPro"/>
</dbReference>
<keyword evidence="1" id="KW-0597">Phosphoprotein</keyword>
<evidence type="ECO:0000259" key="2">
    <source>
        <dbReference type="PROSITE" id="PS50110"/>
    </source>
</evidence>
<gene>
    <name evidence="4" type="primary">cheV_1</name>
    <name evidence="4" type="ORF">VTH8203_00670</name>
</gene>
<name>A0A240EFW7_9VIBR</name>
<evidence type="ECO:0000259" key="3">
    <source>
        <dbReference type="PROSITE" id="PS50851"/>
    </source>
</evidence>
<dbReference type="InterPro" id="IPR011006">
    <property type="entry name" value="CheY-like_superfamily"/>
</dbReference>
<dbReference type="Pfam" id="PF01584">
    <property type="entry name" value="CheW"/>
    <property type="match status" value="1"/>
</dbReference>
<dbReference type="Gene3D" id="2.30.30.40">
    <property type="entry name" value="SH3 Domains"/>
    <property type="match status" value="1"/>
</dbReference>
<reference evidence="5" key="1">
    <citation type="submission" date="2016-06" db="EMBL/GenBank/DDBJ databases">
        <authorList>
            <person name="Rodrigo-Torres L."/>
            <person name="Arahal R.D."/>
            <person name="Lucena T."/>
        </authorList>
    </citation>
    <scope>NUCLEOTIDE SEQUENCE [LARGE SCALE GENOMIC DNA]</scope>
    <source>
        <strain evidence="5">CECT8203</strain>
    </source>
</reference>
<accession>A0A240EFW7</accession>
<dbReference type="InterPro" id="IPR002545">
    <property type="entry name" value="CheW-lke_dom"/>
</dbReference>
<dbReference type="SUPFAM" id="SSF50341">
    <property type="entry name" value="CheW-like"/>
    <property type="match status" value="1"/>
</dbReference>
<feature type="domain" description="Response regulatory" evidence="2">
    <location>
        <begin position="184"/>
        <end position="308"/>
    </location>
</feature>
<feature type="domain" description="CheW-like" evidence="3">
    <location>
        <begin position="19"/>
        <end position="162"/>
    </location>
</feature>
<sequence length="312" mass="34806">MSSVLSSVDQRTQLVGENRLELLMFTLNSRQTFAINVFKVKEVLKLPALTQLPGSHSSIRGVASLRGESVPVIDLRRAIGFPPATDTGDQNLIITEYNRSVQGFLVGEVKNIVNTAWTEIQPPPRTVGRANYLTAITKVEENQQVNLVEIIDVEKVLAEIIDYDVSISEHTLDRSLLPHLAGKKILIVDDSSTARNQVKGTLDQLGVEIIECFDGAMAFNLLKQWCDEGVDVGNELLMMITDAEMPEMDGYKLTHEVRSDPRMRSLFVTLNTSLSGSFNEAMVEKVGCDRFISKFQPDLLVEVVQDRMREVL</sequence>
<dbReference type="EMBL" id="OANU01000004">
    <property type="protein sequence ID" value="SNX47069.1"/>
    <property type="molecule type" value="Genomic_DNA"/>
</dbReference>
<organism evidence="4 5">
    <name type="scientific">Vibrio thalassae</name>
    <dbReference type="NCBI Taxonomy" id="1243014"/>
    <lineage>
        <taxon>Bacteria</taxon>
        <taxon>Pseudomonadati</taxon>
        <taxon>Pseudomonadota</taxon>
        <taxon>Gammaproteobacteria</taxon>
        <taxon>Vibrionales</taxon>
        <taxon>Vibrionaceae</taxon>
        <taxon>Vibrio</taxon>
    </lineage>
</organism>
<dbReference type="InterPro" id="IPR001789">
    <property type="entry name" value="Sig_transdc_resp-reg_receiver"/>
</dbReference>
<dbReference type="GO" id="GO:0006935">
    <property type="term" value="P:chemotaxis"/>
    <property type="evidence" value="ECO:0007669"/>
    <property type="project" value="InterPro"/>
</dbReference>
<dbReference type="PIRSF" id="PIRSF002867">
    <property type="entry name" value="CheV"/>
    <property type="match status" value="1"/>
</dbReference>
<dbReference type="Gene3D" id="3.40.50.2300">
    <property type="match status" value="1"/>
</dbReference>
<dbReference type="InterPro" id="IPR024181">
    <property type="entry name" value="Chemotax_regulator_CheV"/>
</dbReference>
<dbReference type="PANTHER" id="PTHR47233">
    <property type="entry name" value="CHEMOTAXIS PROTEIN CHEV"/>
    <property type="match status" value="1"/>
</dbReference>
<dbReference type="SMART" id="SM00448">
    <property type="entry name" value="REC"/>
    <property type="match status" value="1"/>
</dbReference>
<dbReference type="AlphaFoldDB" id="A0A240EFW7"/>
<feature type="modified residue" description="4-aspartylphosphate" evidence="1">
    <location>
        <position position="242"/>
    </location>
</feature>
<protein>
    <submittedName>
        <fullName evidence="4">Chemotaxis protein CheV</fullName>
    </submittedName>
</protein>
<dbReference type="Pfam" id="PF00072">
    <property type="entry name" value="Response_reg"/>
    <property type="match status" value="1"/>
</dbReference>
<keyword evidence="5" id="KW-1185">Reference proteome</keyword>